<protein>
    <recommendedName>
        <fullName evidence="4">tRNA (Uracil-5-)-methyltransferase</fullName>
    </recommendedName>
</protein>
<sequence>MKQKKDKKIWKTALLIFLAGLLVGGGVYLGMKLSDGADKPAKSTGAVDSDAEDWQGVKEPEKGGESAGIAIPGFKSMTFRADEMEQAVNLYNPEVNDCYFIMTLLLPDGTELWKSDLVKPGKGFYTITLNQSLEAGSYPDSTLKYQCYMMNDEQTELNGSEVKFELIVE</sequence>
<feature type="compositionally biased region" description="Basic and acidic residues" evidence="1">
    <location>
        <begin position="55"/>
        <end position="64"/>
    </location>
</feature>
<evidence type="ECO:0000256" key="1">
    <source>
        <dbReference type="SAM" id="MobiDB-lite"/>
    </source>
</evidence>
<dbReference type="AlphaFoldDB" id="A0A2Y9BBE5"/>
<organism evidence="2 3">
    <name type="scientific">Faecalicatena orotica</name>
    <dbReference type="NCBI Taxonomy" id="1544"/>
    <lineage>
        <taxon>Bacteria</taxon>
        <taxon>Bacillati</taxon>
        <taxon>Bacillota</taxon>
        <taxon>Clostridia</taxon>
        <taxon>Lachnospirales</taxon>
        <taxon>Lachnospiraceae</taxon>
        <taxon>Faecalicatena</taxon>
    </lineage>
</organism>
<dbReference type="RefSeq" id="WP_109730666.1">
    <property type="nucleotide sequence ID" value="NZ_BAAACK010000019.1"/>
</dbReference>
<evidence type="ECO:0000313" key="3">
    <source>
        <dbReference type="Proteomes" id="UP000245845"/>
    </source>
</evidence>
<feature type="region of interest" description="Disordered" evidence="1">
    <location>
        <begin position="37"/>
        <end position="65"/>
    </location>
</feature>
<keyword evidence="3" id="KW-1185">Reference proteome</keyword>
<accession>A0A2Y9BBE5</accession>
<dbReference type="OrthoDB" id="2166499at2"/>
<gene>
    <name evidence="2" type="ORF">A8806_10495</name>
</gene>
<proteinExistence type="predicted"/>
<reference evidence="2 3" key="1">
    <citation type="submission" date="2018-05" db="EMBL/GenBank/DDBJ databases">
        <title>The Hungate 1000. A catalogue of reference genomes from the rumen microbiome.</title>
        <authorList>
            <person name="Kelly W."/>
        </authorList>
    </citation>
    <scope>NUCLEOTIDE SEQUENCE [LARGE SCALE GENOMIC DNA]</scope>
    <source>
        <strain evidence="2 3">NLAE-zl-C242</strain>
    </source>
</reference>
<evidence type="ECO:0008006" key="4">
    <source>
        <dbReference type="Google" id="ProtNLM"/>
    </source>
</evidence>
<dbReference type="EMBL" id="QGDL01000004">
    <property type="protein sequence ID" value="PWJ30228.1"/>
    <property type="molecule type" value="Genomic_DNA"/>
</dbReference>
<evidence type="ECO:0000313" key="2">
    <source>
        <dbReference type="EMBL" id="PWJ30228.1"/>
    </source>
</evidence>
<name>A0A2Y9BBE5_9FIRM</name>
<dbReference type="Proteomes" id="UP000245845">
    <property type="component" value="Unassembled WGS sequence"/>
</dbReference>
<comment type="caution">
    <text evidence="2">The sequence shown here is derived from an EMBL/GenBank/DDBJ whole genome shotgun (WGS) entry which is preliminary data.</text>
</comment>